<evidence type="ECO:0000259" key="6">
    <source>
        <dbReference type="Pfam" id="PF04932"/>
    </source>
</evidence>
<dbReference type="InterPro" id="IPR007016">
    <property type="entry name" value="O-antigen_ligase-rel_domated"/>
</dbReference>
<accession>A0A1F7U024</accession>
<evidence type="ECO:0000313" key="8">
    <source>
        <dbReference type="Proteomes" id="UP000177097"/>
    </source>
</evidence>
<feature type="transmembrane region" description="Helical" evidence="5">
    <location>
        <begin position="225"/>
        <end position="245"/>
    </location>
</feature>
<name>A0A1F7U024_9BACT</name>
<keyword evidence="4 5" id="KW-0472">Membrane</keyword>
<evidence type="ECO:0000256" key="3">
    <source>
        <dbReference type="ARBA" id="ARBA00022989"/>
    </source>
</evidence>
<gene>
    <name evidence="7" type="ORF">A3C17_01210</name>
</gene>
<feature type="transmembrane region" description="Helical" evidence="5">
    <location>
        <begin position="145"/>
        <end position="161"/>
    </location>
</feature>
<sequence length="508" mass="56854">MTLIQQVYGPFFLRTLAALVALDVLSFLTLHSVWETILFGAFTLALVVIAIRKPEWLLPLALAEVISTSNGHSLNVELFGVSIGLRMVVFAVLLVATAWKCAKNRTTYLTSSRFLVLFLFASVVILALVQGIVAGHSIRDVYLDTNGYLAFLYIWAAIVWVQTSKDRHRLFQAFGAGVTWLTSKTLLFVLLFAHMQGKALVPINTWIRDTRLGELTFQFDHVYRVFLQSQWFVVVALLLVVAYLVFERHRDSHARLMVIPMFSVLLISLSRSFWVGALAGGIVLLGWFVLKGRMRPFFNRLFTFVTLGVASVAWLYVLVALPIQGLQRASLGTLFSQRATKTSDIAIDSRKQLLPPLLSAFGEAPIQGHGLGKNVRYRTQDPKYIESHNTDLVSTYAFEWGWIDVLVKFGVVGTAMLLLVLILCVRELWKAAIIDTDRSWIYAAGMASVAALSVTHFFSPYLNHPIGWMTVAFLFAFIPAQCQATVKVEHTAQIPMPKRTLEGAVPRT</sequence>
<dbReference type="GO" id="GO:0016020">
    <property type="term" value="C:membrane"/>
    <property type="evidence" value="ECO:0007669"/>
    <property type="project" value="UniProtKB-SubCell"/>
</dbReference>
<dbReference type="AlphaFoldDB" id="A0A1F7U024"/>
<feature type="transmembrane region" description="Helical" evidence="5">
    <location>
        <begin position="78"/>
        <end position="102"/>
    </location>
</feature>
<dbReference type="STRING" id="1802389.A3C17_01210"/>
<feature type="transmembrane region" description="Helical" evidence="5">
    <location>
        <begin position="465"/>
        <end position="486"/>
    </location>
</feature>
<comment type="caution">
    <text evidence="7">The sequence shown here is derived from an EMBL/GenBank/DDBJ whole genome shotgun (WGS) entry which is preliminary data.</text>
</comment>
<evidence type="ECO:0000256" key="5">
    <source>
        <dbReference type="SAM" id="Phobius"/>
    </source>
</evidence>
<dbReference type="PANTHER" id="PTHR37422:SF13">
    <property type="entry name" value="LIPOPOLYSACCHARIDE BIOSYNTHESIS PROTEIN PA4999-RELATED"/>
    <property type="match status" value="1"/>
</dbReference>
<feature type="domain" description="O-antigen ligase-related" evidence="6">
    <location>
        <begin position="257"/>
        <end position="418"/>
    </location>
</feature>
<feature type="transmembrane region" description="Helical" evidence="5">
    <location>
        <begin position="405"/>
        <end position="428"/>
    </location>
</feature>
<evidence type="ECO:0000313" key="7">
    <source>
        <dbReference type="EMBL" id="OGL71114.1"/>
    </source>
</evidence>
<feature type="transmembrane region" description="Helical" evidence="5">
    <location>
        <begin position="440"/>
        <end position="459"/>
    </location>
</feature>
<feature type="transmembrane region" description="Helical" evidence="5">
    <location>
        <begin position="252"/>
        <end position="267"/>
    </location>
</feature>
<keyword evidence="2 5" id="KW-0812">Transmembrane</keyword>
<evidence type="ECO:0000256" key="2">
    <source>
        <dbReference type="ARBA" id="ARBA00022692"/>
    </source>
</evidence>
<evidence type="ECO:0000256" key="4">
    <source>
        <dbReference type="ARBA" id="ARBA00023136"/>
    </source>
</evidence>
<organism evidence="7 8">
    <name type="scientific">Candidatus Uhrbacteria bacterium RIFCSPHIGHO2_02_FULL_53_13</name>
    <dbReference type="NCBI Taxonomy" id="1802389"/>
    <lineage>
        <taxon>Bacteria</taxon>
        <taxon>Candidatus Uhriibacteriota</taxon>
    </lineage>
</organism>
<dbReference type="EMBL" id="MGDX01000017">
    <property type="protein sequence ID" value="OGL71114.1"/>
    <property type="molecule type" value="Genomic_DNA"/>
</dbReference>
<dbReference type="InterPro" id="IPR051533">
    <property type="entry name" value="WaaL-like"/>
</dbReference>
<feature type="transmembrane region" description="Helical" evidence="5">
    <location>
        <begin position="173"/>
        <end position="193"/>
    </location>
</feature>
<feature type="transmembrane region" description="Helical" evidence="5">
    <location>
        <begin position="302"/>
        <end position="323"/>
    </location>
</feature>
<evidence type="ECO:0000256" key="1">
    <source>
        <dbReference type="ARBA" id="ARBA00004141"/>
    </source>
</evidence>
<reference evidence="7 8" key="1">
    <citation type="journal article" date="2016" name="Nat. Commun.">
        <title>Thousands of microbial genomes shed light on interconnected biogeochemical processes in an aquifer system.</title>
        <authorList>
            <person name="Anantharaman K."/>
            <person name="Brown C.T."/>
            <person name="Hug L.A."/>
            <person name="Sharon I."/>
            <person name="Castelle C.J."/>
            <person name="Probst A.J."/>
            <person name="Thomas B.C."/>
            <person name="Singh A."/>
            <person name="Wilkins M.J."/>
            <person name="Karaoz U."/>
            <person name="Brodie E.L."/>
            <person name="Williams K.H."/>
            <person name="Hubbard S.S."/>
            <person name="Banfield J.F."/>
        </authorList>
    </citation>
    <scope>NUCLEOTIDE SEQUENCE [LARGE SCALE GENOMIC DNA]</scope>
</reference>
<dbReference type="Proteomes" id="UP000177097">
    <property type="component" value="Unassembled WGS sequence"/>
</dbReference>
<dbReference type="PANTHER" id="PTHR37422">
    <property type="entry name" value="TEICHURONIC ACID BIOSYNTHESIS PROTEIN TUAE"/>
    <property type="match status" value="1"/>
</dbReference>
<feature type="transmembrane region" description="Helical" evidence="5">
    <location>
        <begin position="114"/>
        <end position="133"/>
    </location>
</feature>
<proteinExistence type="predicted"/>
<protein>
    <recommendedName>
        <fullName evidence="6">O-antigen ligase-related domain-containing protein</fullName>
    </recommendedName>
</protein>
<feature type="transmembrane region" description="Helical" evidence="5">
    <location>
        <begin position="12"/>
        <end position="30"/>
    </location>
</feature>
<feature type="transmembrane region" description="Helical" evidence="5">
    <location>
        <begin position="273"/>
        <end position="290"/>
    </location>
</feature>
<dbReference type="Pfam" id="PF04932">
    <property type="entry name" value="Wzy_C"/>
    <property type="match status" value="1"/>
</dbReference>
<comment type="subcellular location">
    <subcellularLocation>
        <location evidence="1">Membrane</location>
        <topology evidence="1">Multi-pass membrane protein</topology>
    </subcellularLocation>
</comment>
<keyword evidence="3 5" id="KW-1133">Transmembrane helix</keyword>